<dbReference type="OrthoDB" id="1937984at2759"/>
<dbReference type="GO" id="GO:0060090">
    <property type="term" value="F:molecular adaptor activity"/>
    <property type="evidence" value="ECO:0007669"/>
    <property type="project" value="TreeGrafter"/>
</dbReference>
<sequence>MDAEYFTVATREITKTISEKCQVLDKMLEASRVKLHSAQKIAQDSVFPQMPLLHEMNHVFKQLQGTIVDPSLVGEEQGKTLFDFIDAETVRSLQQDAVEQVKEVEELLATHQHAITRIAAIHEFFVALEKMHEQKMDALNGDLREPSSMNTSSYEFVACHCSCMQTNVPFGSYEVLFADLRFLFDELLSLRDFYRHFLASYSSIGPELQRRKQVDANIYQFIKEIQAKLTASEQEEIALRSTFCAEHNAPDKFTIVRENIPTSEVER</sequence>
<dbReference type="EMBL" id="SHOA02000003">
    <property type="protein sequence ID" value="TDH74267.1"/>
    <property type="molecule type" value="Genomic_DNA"/>
</dbReference>
<dbReference type="GeneID" id="94350087"/>
<dbReference type="GO" id="GO:0034045">
    <property type="term" value="C:phagophore assembly site membrane"/>
    <property type="evidence" value="ECO:0007669"/>
    <property type="project" value="UniProtKB-SubCell"/>
</dbReference>
<dbReference type="PANTHER" id="PTHR28005">
    <property type="entry name" value="AUTOPHAGY-RELATED PROTEIN 17"/>
    <property type="match status" value="1"/>
</dbReference>
<reference evidence="2 3" key="1">
    <citation type="journal article" date="2021" name="Genome Biol.">
        <title>AFLAP: assembly-free linkage analysis pipeline using k-mers from genome sequencing data.</title>
        <authorList>
            <person name="Fletcher K."/>
            <person name="Zhang L."/>
            <person name="Gil J."/>
            <person name="Han R."/>
            <person name="Cavanaugh K."/>
            <person name="Michelmore R."/>
        </authorList>
    </citation>
    <scope>NUCLEOTIDE SEQUENCE [LARGE SCALE GENOMIC DNA]</scope>
    <source>
        <strain evidence="2 3">SF5</strain>
    </source>
</reference>
<dbReference type="GO" id="GO:0000045">
    <property type="term" value="P:autophagosome assembly"/>
    <property type="evidence" value="ECO:0007669"/>
    <property type="project" value="TreeGrafter"/>
</dbReference>
<dbReference type="GO" id="GO:0030295">
    <property type="term" value="F:protein kinase activator activity"/>
    <property type="evidence" value="ECO:0007669"/>
    <property type="project" value="TreeGrafter"/>
</dbReference>
<dbReference type="GO" id="GO:0034727">
    <property type="term" value="P:piecemeal microautophagy of the nucleus"/>
    <property type="evidence" value="ECO:0007669"/>
    <property type="project" value="TreeGrafter"/>
</dbReference>
<comment type="subcellular location">
    <subcellularLocation>
        <location evidence="1">Preautophagosomal structure membrane</location>
        <topology evidence="1">Peripheral membrane protein</topology>
    </subcellularLocation>
</comment>
<dbReference type="GO" id="GO:1990316">
    <property type="term" value="C:Atg1/ULK1 kinase complex"/>
    <property type="evidence" value="ECO:0007669"/>
    <property type="project" value="TreeGrafter"/>
</dbReference>
<organism evidence="2 3">
    <name type="scientific">Bremia lactucae</name>
    <name type="common">Lettuce downy mildew</name>
    <dbReference type="NCBI Taxonomy" id="4779"/>
    <lineage>
        <taxon>Eukaryota</taxon>
        <taxon>Sar</taxon>
        <taxon>Stramenopiles</taxon>
        <taxon>Oomycota</taxon>
        <taxon>Peronosporomycetes</taxon>
        <taxon>Peronosporales</taxon>
        <taxon>Peronosporaceae</taxon>
        <taxon>Bremia</taxon>
    </lineage>
</organism>
<evidence type="ECO:0000256" key="1">
    <source>
        <dbReference type="ARBA" id="ARBA00004623"/>
    </source>
</evidence>
<dbReference type="RefSeq" id="XP_067823765.1">
    <property type="nucleotide sequence ID" value="XM_067964416.1"/>
</dbReference>
<dbReference type="Proteomes" id="UP000294530">
    <property type="component" value="Unassembled WGS sequence"/>
</dbReference>
<evidence type="ECO:0000313" key="2">
    <source>
        <dbReference type="EMBL" id="TDH74267.1"/>
    </source>
</evidence>
<evidence type="ECO:0000313" key="3">
    <source>
        <dbReference type="Proteomes" id="UP000294530"/>
    </source>
</evidence>
<proteinExistence type="predicted"/>
<dbReference type="InterPro" id="IPR007240">
    <property type="entry name" value="Atg17"/>
</dbReference>
<gene>
    <name evidence="2" type="ORF">CCR75_006346</name>
</gene>
<dbReference type="PANTHER" id="PTHR28005:SF1">
    <property type="entry name" value="AUTOPHAGY-RELATED PROTEIN 17"/>
    <property type="match status" value="1"/>
</dbReference>
<protein>
    <recommendedName>
        <fullName evidence="4">Autophagy-related protein 17</fullName>
    </recommendedName>
</protein>
<evidence type="ECO:0008006" key="4">
    <source>
        <dbReference type="Google" id="ProtNLM"/>
    </source>
</evidence>
<keyword evidence="3" id="KW-1185">Reference proteome</keyword>
<comment type="caution">
    <text evidence="2">The sequence shown here is derived from an EMBL/GenBank/DDBJ whole genome shotgun (WGS) entry which is preliminary data.</text>
</comment>
<name>A0A976ILW6_BRELC</name>
<dbReference type="GO" id="GO:0000422">
    <property type="term" value="P:autophagy of mitochondrion"/>
    <property type="evidence" value="ECO:0007669"/>
    <property type="project" value="TreeGrafter"/>
</dbReference>
<dbReference type="AlphaFoldDB" id="A0A976ILW6"/>
<accession>A0A976ILW6</accession>
<dbReference type="KEGG" id="blac:94350087"/>